<feature type="transmembrane region" description="Helical" evidence="1">
    <location>
        <begin position="807"/>
        <end position="827"/>
    </location>
</feature>
<reference evidence="3 4" key="1">
    <citation type="submission" date="2019-07" db="EMBL/GenBank/DDBJ databases">
        <title>SAR11 Genome Evolution.</title>
        <authorList>
            <person name="Giovannoni S."/>
        </authorList>
    </citation>
    <scope>NUCLEOTIDE SEQUENCE [LARGE SCALE GENOMIC DNA]</scope>
    <source>
        <strain evidence="3 4">HTCC9565</strain>
    </source>
</reference>
<feature type="transmembrane region" description="Helical" evidence="1">
    <location>
        <begin position="407"/>
        <end position="426"/>
    </location>
</feature>
<feature type="transmembrane region" description="Helical" evidence="1">
    <location>
        <begin position="28"/>
        <end position="48"/>
    </location>
</feature>
<organism evidence="3 4">
    <name type="scientific">Pelagibacter ubique</name>
    <dbReference type="NCBI Taxonomy" id="198252"/>
    <lineage>
        <taxon>Bacteria</taxon>
        <taxon>Pseudomonadati</taxon>
        <taxon>Pseudomonadota</taxon>
        <taxon>Alphaproteobacteria</taxon>
        <taxon>Candidatus Pelagibacterales</taxon>
        <taxon>Candidatus Pelagibacteraceae</taxon>
        <taxon>Candidatus Pelagibacter</taxon>
    </lineage>
</organism>
<dbReference type="InterPro" id="IPR038766">
    <property type="entry name" value="Membrane_comp_ABC_pdt"/>
</dbReference>
<feature type="transmembrane region" description="Helical" evidence="1">
    <location>
        <begin position="764"/>
        <end position="795"/>
    </location>
</feature>
<dbReference type="PANTHER" id="PTHR30287:SF1">
    <property type="entry name" value="INNER MEMBRANE PROTEIN"/>
    <property type="match status" value="1"/>
</dbReference>
<dbReference type="Pfam" id="PF12704">
    <property type="entry name" value="MacB_PCD"/>
    <property type="match status" value="1"/>
</dbReference>
<keyword evidence="4" id="KW-1185">Reference proteome</keyword>
<evidence type="ECO:0000259" key="2">
    <source>
        <dbReference type="Pfam" id="PF12704"/>
    </source>
</evidence>
<dbReference type="InterPro" id="IPR025857">
    <property type="entry name" value="MacB_PCD"/>
</dbReference>
<dbReference type="Proteomes" id="UP001166004">
    <property type="component" value="Unassembled WGS sequence"/>
</dbReference>
<feature type="transmembrane region" description="Helical" evidence="1">
    <location>
        <begin position="717"/>
        <end position="743"/>
    </location>
</feature>
<dbReference type="PANTHER" id="PTHR30287">
    <property type="entry name" value="MEMBRANE COMPONENT OF PREDICTED ABC SUPERFAMILY METABOLITE UPTAKE TRANSPORTER"/>
    <property type="match status" value="1"/>
</dbReference>
<protein>
    <submittedName>
        <fullName evidence="3">ABC transport system permease protein</fullName>
    </submittedName>
</protein>
<gene>
    <name evidence="3" type="ORF">VP91_00004730</name>
</gene>
<sequence length="844" mass="95684">MEKLLKIFEFNLILKYAFRDLVRNYRKIFSIILTLFISLFILSAILTIEDSLKKELDDNAKSLLGGDVEIDYNRVQGNLDLVNKVRKFTTISEMVEFTTMVSSVNNNNQSLFTRIKTVDKKYPLYGEVVHEPVGAMDRIHQEKNTIIVNENIFKTLDLKVNEKIKVQNQLFTVVGVIKSLPDVSGFVAFGDFAITSKETLRLLKLNSLGSFLNYEYKVKFNKGDNTKVTRNKIKEIFKDDLTVRLRYPENSASGLRRIIDNFSQFLSLVSISAMLIAGIGIANTLLSFINQSNMSIAVKKALGFFSLNIKTIYYLQLLILLTFVSIASYALSFLLVPVADIYFSEGLGLNIKPLFSLTNFIKIFLVGMLVLIIFSIPTINAIDQVKASNLFRNVFQNLQFYYSKKSIFVSLLFLSALMMLFVIGSVRPFYSLIYFLAFFICLIVFFLLSKCIVFLLKSLKKISNIPLKVSIKNITQTKGITPITIMSLGLGVTLLLTLALVGTNFKREIAKSIPEIAPDYFFIGIQNSDRDLFENAIIEIDSNAELEIVPLVATGIVKINGIDPKTYIKKDNNSYWVIGSDRRSSWAAEVPEDNPVTEGEWWDLSKPNKLQISLDSEVAKDFNIKLGDIFTLNIYGREIEGKIVNFRAVDYRDLSINFAMLFNPQFANTIPHEYLATAKFKDQTKFKENKLLEILPSISIIRIADYLTKVTSILNKVFIAVILISAITIIIGLIVISSAIIVQGKIKEFQNLVFKILGFSKKEIILSSLIEFILIFFSVILIAIFFAVIGSYYIIENVFQLVWQLDLQILFNISGSIGLVTLALIMLTNLKYLNPKVYPLIRNQ</sequence>
<name>A0ABX1SZQ3_PELUQ</name>
<comment type="caution">
    <text evidence="3">The sequence shown here is derived from an EMBL/GenBank/DDBJ whole genome shotgun (WGS) entry which is preliminary data.</text>
</comment>
<feature type="transmembrane region" description="Helical" evidence="1">
    <location>
        <begin position="265"/>
        <end position="290"/>
    </location>
</feature>
<keyword evidence="1" id="KW-0472">Membrane</keyword>
<feature type="transmembrane region" description="Helical" evidence="1">
    <location>
        <begin position="480"/>
        <end position="502"/>
    </location>
</feature>
<dbReference type="EMBL" id="LANA01000001">
    <property type="protein sequence ID" value="NMN67330.1"/>
    <property type="molecule type" value="Genomic_DNA"/>
</dbReference>
<evidence type="ECO:0000313" key="4">
    <source>
        <dbReference type="Proteomes" id="UP001166004"/>
    </source>
</evidence>
<feature type="transmembrane region" description="Helical" evidence="1">
    <location>
        <begin position="311"/>
        <end position="339"/>
    </location>
</feature>
<evidence type="ECO:0000256" key="1">
    <source>
        <dbReference type="SAM" id="Phobius"/>
    </source>
</evidence>
<accession>A0ABX1SZQ3</accession>
<feature type="transmembrane region" description="Helical" evidence="1">
    <location>
        <begin position="359"/>
        <end position="382"/>
    </location>
</feature>
<dbReference type="RefSeq" id="WP_169035829.1">
    <property type="nucleotide sequence ID" value="NZ_LANA01000001.1"/>
</dbReference>
<proteinExistence type="predicted"/>
<feature type="transmembrane region" description="Helical" evidence="1">
    <location>
        <begin position="432"/>
        <end position="459"/>
    </location>
</feature>
<keyword evidence="1" id="KW-1133">Transmembrane helix</keyword>
<evidence type="ECO:0000313" key="3">
    <source>
        <dbReference type="EMBL" id="NMN67330.1"/>
    </source>
</evidence>
<feature type="domain" description="MacB-like periplasmic core" evidence="2">
    <location>
        <begin position="32"/>
        <end position="235"/>
    </location>
</feature>
<keyword evidence="1" id="KW-0812">Transmembrane</keyword>